<sequence>MFLKIFSRGSKSKQKKFLVLDVGTTGVKGIVFADDGTVLAKSYRFLKKNHPKKGWVEQDPMEMVSASIFVLRNALDLAKLTATDITACGITNQRETTILWDKNTGLPVCPAIVWEDNRTKDWCDDLAQKHGPLVREKTGLLIEPYFSASKIRWILKNSAQAEKLKREGNLLFGTVDSWILWNLSDEAVHATDYTNASRTLLYDIKEKKWNSELLEIFSIPSNILPQVLDSAGRFGSLRRDIVSGEIPIGAIIGDQEASAVAAALERGVTKVTYGTGAFIAQGLGQNFELHDGFYTTLVPGLYGPEYMLEAKVSGYGDQVGKYLKDPVKLKEVLESLTKEVGQVLERLPLPVSKVMADGGITQAEFLLAEQERVSGIKMVKQKIYDGTSLGVLYLLQDFLKQPKV</sequence>
<dbReference type="FunFam" id="3.30.420.40:FF:000086">
    <property type="entry name" value="Glycerol kinase"/>
    <property type="match status" value="1"/>
</dbReference>
<keyword evidence="4" id="KW-0808">Transferase</keyword>
<keyword evidence="8" id="KW-0067">ATP-binding</keyword>
<dbReference type="GO" id="GO:0005524">
    <property type="term" value="F:ATP binding"/>
    <property type="evidence" value="ECO:0007669"/>
    <property type="project" value="UniProtKB-KW"/>
</dbReference>
<organism evidence="11 12">
    <name type="scientific">Candidatus Vogelbacteria bacterium RIFOXYD1_FULL_44_32</name>
    <dbReference type="NCBI Taxonomy" id="1802438"/>
    <lineage>
        <taxon>Bacteria</taxon>
        <taxon>Candidatus Vogeliibacteriota</taxon>
    </lineage>
</organism>
<feature type="domain" description="Carbohydrate kinase FGGY N-terminal" evidence="10">
    <location>
        <begin position="18"/>
        <end position="260"/>
    </location>
</feature>
<name>A0A1G2QE39_9BACT</name>
<dbReference type="InterPro" id="IPR043129">
    <property type="entry name" value="ATPase_NBD"/>
</dbReference>
<dbReference type="PROSITE" id="PS00933">
    <property type="entry name" value="FGGY_KINASES_1"/>
    <property type="match status" value="1"/>
</dbReference>
<dbReference type="InterPro" id="IPR018483">
    <property type="entry name" value="Carb_kinase_FGGY_CS"/>
</dbReference>
<evidence type="ECO:0000313" key="11">
    <source>
        <dbReference type="EMBL" id="OHA58242.1"/>
    </source>
</evidence>
<dbReference type="STRING" id="1802438.A2571_03225"/>
<evidence type="ECO:0000256" key="9">
    <source>
        <dbReference type="ARBA" id="ARBA00043149"/>
    </source>
</evidence>
<evidence type="ECO:0000256" key="6">
    <source>
        <dbReference type="ARBA" id="ARBA00022777"/>
    </source>
</evidence>
<keyword evidence="5" id="KW-0547">Nucleotide-binding</keyword>
<evidence type="ECO:0000256" key="5">
    <source>
        <dbReference type="ARBA" id="ARBA00022741"/>
    </source>
</evidence>
<dbReference type="GO" id="GO:0005829">
    <property type="term" value="C:cytosol"/>
    <property type="evidence" value="ECO:0007669"/>
    <property type="project" value="TreeGrafter"/>
</dbReference>
<dbReference type="GO" id="GO:0019563">
    <property type="term" value="P:glycerol catabolic process"/>
    <property type="evidence" value="ECO:0007669"/>
    <property type="project" value="TreeGrafter"/>
</dbReference>
<keyword evidence="6" id="KW-0418">Kinase</keyword>
<dbReference type="PANTHER" id="PTHR10196:SF69">
    <property type="entry name" value="GLYCEROL KINASE"/>
    <property type="match status" value="1"/>
</dbReference>
<dbReference type="EC" id="2.7.1.30" evidence="3"/>
<keyword evidence="7" id="KW-0319">Glycerol metabolism</keyword>
<dbReference type="Gene3D" id="3.30.420.40">
    <property type="match status" value="1"/>
</dbReference>
<dbReference type="Proteomes" id="UP000177043">
    <property type="component" value="Unassembled WGS sequence"/>
</dbReference>
<evidence type="ECO:0000313" key="12">
    <source>
        <dbReference type="Proteomes" id="UP000177043"/>
    </source>
</evidence>
<dbReference type="SUPFAM" id="SSF53067">
    <property type="entry name" value="Actin-like ATPase domain"/>
    <property type="match status" value="2"/>
</dbReference>
<comment type="pathway">
    <text evidence="1">Polyol metabolism; glycerol degradation via glycerol kinase pathway; sn-glycerol 3-phosphate from glycerol: step 1/1.</text>
</comment>
<evidence type="ECO:0000256" key="4">
    <source>
        <dbReference type="ARBA" id="ARBA00022679"/>
    </source>
</evidence>
<evidence type="ECO:0000259" key="10">
    <source>
        <dbReference type="Pfam" id="PF00370"/>
    </source>
</evidence>
<evidence type="ECO:0000256" key="7">
    <source>
        <dbReference type="ARBA" id="ARBA00022798"/>
    </source>
</evidence>
<evidence type="ECO:0000256" key="2">
    <source>
        <dbReference type="ARBA" id="ARBA00009156"/>
    </source>
</evidence>
<proteinExistence type="inferred from homology"/>
<protein>
    <recommendedName>
        <fullName evidence="3">glycerol kinase</fullName>
        <ecNumber evidence="3">2.7.1.30</ecNumber>
    </recommendedName>
    <alternativeName>
        <fullName evidence="9">ATP:glycerol 3-phosphotransferase</fullName>
    </alternativeName>
</protein>
<reference evidence="11 12" key="1">
    <citation type="journal article" date="2016" name="Nat. Commun.">
        <title>Thousands of microbial genomes shed light on interconnected biogeochemical processes in an aquifer system.</title>
        <authorList>
            <person name="Anantharaman K."/>
            <person name="Brown C.T."/>
            <person name="Hug L.A."/>
            <person name="Sharon I."/>
            <person name="Castelle C.J."/>
            <person name="Probst A.J."/>
            <person name="Thomas B.C."/>
            <person name="Singh A."/>
            <person name="Wilkins M.J."/>
            <person name="Karaoz U."/>
            <person name="Brodie E.L."/>
            <person name="Williams K.H."/>
            <person name="Hubbard S.S."/>
            <person name="Banfield J.F."/>
        </authorList>
    </citation>
    <scope>NUCLEOTIDE SEQUENCE [LARGE SCALE GENOMIC DNA]</scope>
</reference>
<gene>
    <name evidence="11" type="ORF">A2571_03225</name>
</gene>
<dbReference type="Pfam" id="PF00370">
    <property type="entry name" value="FGGY_N"/>
    <property type="match status" value="1"/>
</dbReference>
<comment type="caution">
    <text evidence="11">The sequence shown here is derived from an EMBL/GenBank/DDBJ whole genome shotgun (WGS) entry which is preliminary data.</text>
</comment>
<dbReference type="InterPro" id="IPR018484">
    <property type="entry name" value="FGGY_N"/>
</dbReference>
<evidence type="ECO:0000256" key="1">
    <source>
        <dbReference type="ARBA" id="ARBA00005190"/>
    </source>
</evidence>
<dbReference type="EMBL" id="MHTJ01000004">
    <property type="protein sequence ID" value="OHA58242.1"/>
    <property type="molecule type" value="Genomic_DNA"/>
</dbReference>
<dbReference type="GO" id="GO:0004370">
    <property type="term" value="F:glycerol kinase activity"/>
    <property type="evidence" value="ECO:0007669"/>
    <property type="project" value="UniProtKB-EC"/>
</dbReference>
<evidence type="ECO:0000256" key="8">
    <source>
        <dbReference type="ARBA" id="ARBA00022840"/>
    </source>
</evidence>
<accession>A0A1G2QE39</accession>
<dbReference type="PANTHER" id="PTHR10196">
    <property type="entry name" value="SUGAR KINASE"/>
    <property type="match status" value="1"/>
</dbReference>
<comment type="similarity">
    <text evidence="2">Belongs to the FGGY kinase family.</text>
</comment>
<evidence type="ECO:0000256" key="3">
    <source>
        <dbReference type="ARBA" id="ARBA00012099"/>
    </source>
</evidence>
<dbReference type="AlphaFoldDB" id="A0A1G2QE39"/>